<name>A0A8H7AAY0_9EURO</name>
<feature type="compositionally biased region" description="Acidic residues" evidence="1">
    <location>
        <begin position="141"/>
        <end position="156"/>
    </location>
</feature>
<evidence type="ECO:0000313" key="2">
    <source>
        <dbReference type="EMBL" id="KAF7505463.1"/>
    </source>
</evidence>
<feature type="region of interest" description="Disordered" evidence="1">
    <location>
        <begin position="199"/>
        <end position="239"/>
    </location>
</feature>
<keyword evidence="3" id="KW-1185">Reference proteome</keyword>
<evidence type="ECO:0000313" key="3">
    <source>
        <dbReference type="Proteomes" id="UP000606974"/>
    </source>
</evidence>
<feature type="region of interest" description="Disordered" evidence="1">
    <location>
        <begin position="98"/>
        <end position="120"/>
    </location>
</feature>
<proteinExistence type="predicted"/>
<evidence type="ECO:0000256" key="1">
    <source>
        <dbReference type="SAM" id="MobiDB-lite"/>
    </source>
</evidence>
<reference evidence="2" key="1">
    <citation type="submission" date="2020-02" db="EMBL/GenBank/DDBJ databases">
        <authorList>
            <person name="Palmer J.M."/>
        </authorList>
    </citation>
    <scope>NUCLEOTIDE SEQUENCE</scope>
    <source>
        <strain evidence="2">EPUS1.4</strain>
        <tissue evidence="2">Thallus</tissue>
    </source>
</reference>
<dbReference type="Proteomes" id="UP000606974">
    <property type="component" value="Unassembled WGS sequence"/>
</dbReference>
<comment type="caution">
    <text evidence="2">The sequence shown here is derived from an EMBL/GenBank/DDBJ whole genome shotgun (WGS) entry which is preliminary data.</text>
</comment>
<protein>
    <submittedName>
        <fullName evidence="2">Uncharacterized protein</fullName>
    </submittedName>
</protein>
<feature type="region of interest" description="Disordered" evidence="1">
    <location>
        <begin position="138"/>
        <end position="181"/>
    </location>
</feature>
<sequence>MPTCWNCLKEVTIEHFLGGEAPTCQEADLGEPGPAVPATEVQPHFSRAHPQLALLVPRNNLANLANRTASSSSRSPAVDIIRRGTRRRIQAIDRARKESAISGRRSITRNRTHLSAPTNQHPLRKFLPARNRWQRFLSPIPEEEEKEEEEEEEAESSGEVTPTQRSRRRHPISPLSAPTNQHSLRKFWAARNRWQRFLSPTRAEEEKEEKKDEEEEEEASSSGEVTPTQPSSRRPIPPLTPWRRLCLIQDYSDRDEDLRTTINRLDDAIASSPELWTPGTSERIDGQPIPPHQFYRRLHEWHQQRIAHHAPSSVPYFFPRLGAKQYEW</sequence>
<feature type="compositionally biased region" description="Polar residues" evidence="1">
    <location>
        <begin position="220"/>
        <end position="232"/>
    </location>
</feature>
<gene>
    <name evidence="2" type="ORF">GJ744_000790</name>
</gene>
<accession>A0A8H7AAY0</accession>
<dbReference type="EMBL" id="JAACFV010000109">
    <property type="protein sequence ID" value="KAF7505463.1"/>
    <property type="molecule type" value="Genomic_DNA"/>
</dbReference>
<organism evidence="2 3">
    <name type="scientific">Endocarpon pusillum</name>
    <dbReference type="NCBI Taxonomy" id="364733"/>
    <lineage>
        <taxon>Eukaryota</taxon>
        <taxon>Fungi</taxon>
        <taxon>Dikarya</taxon>
        <taxon>Ascomycota</taxon>
        <taxon>Pezizomycotina</taxon>
        <taxon>Eurotiomycetes</taxon>
        <taxon>Chaetothyriomycetidae</taxon>
        <taxon>Verrucariales</taxon>
        <taxon>Verrucariaceae</taxon>
        <taxon>Endocarpon</taxon>
    </lineage>
</organism>
<dbReference type="AlphaFoldDB" id="A0A8H7AAY0"/>